<protein>
    <submittedName>
        <fullName evidence="2">Sulfur reduction protein DsrE</fullName>
    </submittedName>
</protein>
<feature type="signal peptide" evidence="1">
    <location>
        <begin position="1"/>
        <end position="23"/>
    </location>
</feature>
<keyword evidence="3" id="KW-1185">Reference proteome</keyword>
<organism evidence="2 3">
    <name type="scientific">Arenibacter antarcticus</name>
    <dbReference type="NCBI Taxonomy" id="2040469"/>
    <lineage>
        <taxon>Bacteria</taxon>
        <taxon>Pseudomonadati</taxon>
        <taxon>Bacteroidota</taxon>
        <taxon>Flavobacteriia</taxon>
        <taxon>Flavobacteriales</taxon>
        <taxon>Flavobacteriaceae</taxon>
        <taxon>Arenibacter</taxon>
    </lineage>
</organism>
<accession>A0ABW5VKB2</accession>
<proteinExistence type="predicted"/>
<dbReference type="RefSeq" id="WP_251806555.1">
    <property type="nucleotide sequence ID" value="NZ_CP166679.1"/>
</dbReference>
<gene>
    <name evidence="2" type="ORF">ACFS1K_13305</name>
</gene>
<keyword evidence="1" id="KW-0732">Signal</keyword>
<sequence>MKATFLKTSLIVLTLIFSGTVNAQENKANDYAVLTTKIQQLKPITLAAASLLKEDGNLFGSFETIIYGKEVVSLTDKKLMKSYLMEAKKANVTLVVCKMALDHYNVSVKDIPKEFKVVPNAFTYYLQLQKKGVMGLSL</sequence>
<feature type="chain" id="PRO_5045419630" evidence="1">
    <location>
        <begin position="24"/>
        <end position="138"/>
    </location>
</feature>
<dbReference type="EMBL" id="JBHUOK010000030">
    <property type="protein sequence ID" value="MFD2790745.1"/>
    <property type="molecule type" value="Genomic_DNA"/>
</dbReference>
<dbReference type="SUPFAM" id="SSF75169">
    <property type="entry name" value="DsrEFH-like"/>
    <property type="match status" value="1"/>
</dbReference>
<dbReference type="InterPro" id="IPR027396">
    <property type="entry name" value="DsrEFH-like"/>
</dbReference>
<name>A0ABW5VKB2_9FLAO</name>
<dbReference type="Gene3D" id="3.40.1260.10">
    <property type="entry name" value="DsrEFH-like"/>
    <property type="match status" value="1"/>
</dbReference>
<comment type="caution">
    <text evidence="2">The sequence shown here is derived from an EMBL/GenBank/DDBJ whole genome shotgun (WGS) entry which is preliminary data.</text>
</comment>
<evidence type="ECO:0000313" key="2">
    <source>
        <dbReference type="EMBL" id="MFD2790745.1"/>
    </source>
</evidence>
<evidence type="ECO:0000313" key="3">
    <source>
        <dbReference type="Proteomes" id="UP001597532"/>
    </source>
</evidence>
<evidence type="ECO:0000256" key="1">
    <source>
        <dbReference type="SAM" id="SignalP"/>
    </source>
</evidence>
<reference evidence="3" key="1">
    <citation type="journal article" date="2019" name="Int. J. Syst. Evol. Microbiol.">
        <title>The Global Catalogue of Microorganisms (GCM) 10K type strain sequencing project: providing services to taxonomists for standard genome sequencing and annotation.</title>
        <authorList>
            <consortium name="The Broad Institute Genomics Platform"/>
            <consortium name="The Broad Institute Genome Sequencing Center for Infectious Disease"/>
            <person name="Wu L."/>
            <person name="Ma J."/>
        </authorList>
    </citation>
    <scope>NUCLEOTIDE SEQUENCE [LARGE SCALE GENOMIC DNA]</scope>
    <source>
        <strain evidence="3">KCTC 52924</strain>
    </source>
</reference>
<dbReference type="Proteomes" id="UP001597532">
    <property type="component" value="Unassembled WGS sequence"/>
</dbReference>